<keyword evidence="4" id="KW-0029">Amino-acid transport</keyword>
<evidence type="ECO:0000256" key="6">
    <source>
        <dbReference type="ARBA" id="ARBA00023136"/>
    </source>
</evidence>
<dbReference type="InterPro" id="IPR004841">
    <property type="entry name" value="AA-permease/SLC12A_dom"/>
</dbReference>
<name>T0C7H6_ALIAG</name>
<sequence length="468" mass="50417">MLQKTTSLRTTPRQKAMGTPVQAKATMSLAELILVGVGGIIGAGFFLGSGLPIRTAGPAVLISFLMGGLITAQVVGALASVAMDHPVEGAFKVYADMYLGRFLGYMQGWTYYLTSTLTIASEAVASAIFVRVWLPAVPLWALSSGFAAMIILINAFGVANFGRIESLMSVIKIAALVGFAAVILLMLFGVRPHTLTIPVATSTGGGFFPHGVGGIFQSMLIVIFSFAGIGVFATAAVELKHPKKLDTGAIVTITCLTVLYLLSIGTMLLVLPFERVSTNISPFVQALQYIHMNILANVLNAVILVAAFSVMAGAVFSANQILASLGQSGEAPRFTTRTSKQRHVQYGALLFTAFGIAIFLALSYVLPSSVYNFLVSASSFLTFFNYFIMLATFLSWRHKSRHKPVSRLAFGQPVATVLTMAVVVFLAGYALFQREQRLGFYACLGMTAFISMGYFFTHKFQRHRLEQN</sequence>
<keyword evidence="6" id="KW-0472">Membrane</keyword>
<evidence type="ECO:0000256" key="3">
    <source>
        <dbReference type="ARBA" id="ARBA00022692"/>
    </source>
</evidence>
<evidence type="ECO:0000313" key="9">
    <source>
        <dbReference type="Proteomes" id="UP000829401"/>
    </source>
</evidence>
<dbReference type="eggNOG" id="COG1113">
    <property type="taxonomic scope" value="Bacteria"/>
</dbReference>
<organism evidence="8 9">
    <name type="scientific">Alicyclobacillus acidoterrestris (strain ATCC 49025 / DSM 3922 / CIP 106132 / NCIMB 13137 / GD3B)</name>
    <dbReference type="NCBI Taxonomy" id="1356854"/>
    <lineage>
        <taxon>Bacteria</taxon>
        <taxon>Bacillati</taxon>
        <taxon>Bacillota</taxon>
        <taxon>Bacilli</taxon>
        <taxon>Bacillales</taxon>
        <taxon>Alicyclobacillaceae</taxon>
        <taxon>Alicyclobacillus</taxon>
    </lineage>
</organism>
<dbReference type="RefSeq" id="WP_021295635.1">
    <property type="nucleotide sequence ID" value="NZ_AURB01000101.1"/>
</dbReference>
<proteinExistence type="predicted"/>
<accession>A0A9E7CQB6</accession>
<dbReference type="GO" id="GO:0006865">
    <property type="term" value="P:amino acid transport"/>
    <property type="evidence" value="ECO:0007669"/>
    <property type="project" value="UniProtKB-KW"/>
</dbReference>
<accession>T0C7H6</accession>
<comment type="subcellular location">
    <subcellularLocation>
        <location evidence="1">Membrane</location>
        <topology evidence="1">Multi-pass membrane protein</topology>
    </subcellularLocation>
</comment>
<dbReference type="EMBL" id="CP080467">
    <property type="protein sequence ID" value="UNO47454.1"/>
    <property type="molecule type" value="Genomic_DNA"/>
</dbReference>
<dbReference type="PIRSF" id="PIRSF006060">
    <property type="entry name" value="AA_transporter"/>
    <property type="match status" value="1"/>
</dbReference>
<evidence type="ECO:0000256" key="1">
    <source>
        <dbReference type="ARBA" id="ARBA00004141"/>
    </source>
</evidence>
<evidence type="ECO:0000256" key="4">
    <source>
        <dbReference type="ARBA" id="ARBA00022970"/>
    </source>
</evidence>
<feature type="domain" description="Amino acid permease/ SLC12A" evidence="7">
    <location>
        <begin position="32"/>
        <end position="433"/>
    </location>
</feature>
<dbReference type="PANTHER" id="PTHR43495">
    <property type="entry name" value="GABA PERMEASE"/>
    <property type="match status" value="1"/>
</dbReference>
<dbReference type="Proteomes" id="UP000829401">
    <property type="component" value="Chromosome"/>
</dbReference>
<dbReference type="Pfam" id="PF00324">
    <property type="entry name" value="AA_permease"/>
    <property type="match status" value="1"/>
</dbReference>
<keyword evidence="3" id="KW-0812">Transmembrane</keyword>
<dbReference type="Gene3D" id="1.20.1740.10">
    <property type="entry name" value="Amino acid/polyamine transporter I"/>
    <property type="match status" value="1"/>
</dbReference>
<gene>
    <name evidence="8" type="ORF">K1I37_12105</name>
</gene>
<dbReference type="AlphaFoldDB" id="T0C7H6"/>
<keyword evidence="5" id="KW-1133">Transmembrane helix</keyword>
<reference evidence="9" key="1">
    <citation type="journal article" date="2022" name="G3 (Bethesda)">
        <title>Unveiling the complete genome sequence of Alicyclobacillus acidoterrestris DSM 3922T, a taint-producing strain.</title>
        <authorList>
            <person name="Leonardo I.C."/>
            <person name="Barreto Crespo M.T."/>
            <person name="Gaspar F.B."/>
        </authorList>
    </citation>
    <scope>NUCLEOTIDE SEQUENCE [LARGE SCALE GENOMIC DNA]</scope>
    <source>
        <strain evidence="9">DSM 3922</strain>
    </source>
</reference>
<evidence type="ECO:0000313" key="8">
    <source>
        <dbReference type="EMBL" id="UNO47454.1"/>
    </source>
</evidence>
<dbReference type="PANTHER" id="PTHR43495:SF5">
    <property type="entry name" value="GAMMA-AMINOBUTYRIC ACID PERMEASE"/>
    <property type="match status" value="1"/>
</dbReference>
<dbReference type="STRING" id="1356854.N007_03525"/>
<dbReference type="OrthoDB" id="9780162at2"/>
<evidence type="ECO:0000256" key="2">
    <source>
        <dbReference type="ARBA" id="ARBA00022448"/>
    </source>
</evidence>
<dbReference type="GO" id="GO:0055085">
    <property type="term" value="P:transmembrane transport"/>
    <property type="evidence" value="ECO:0007669"/>
    <property type="project" value="InterPro"/>
</dbReference>
<keyword evidence="9" id="KW-1185">Reference proteome</keyword>
<evidence type="ECO:0000259" key="7">
    <source>
        <dbReference type="Pfam" id="PF00324"/>
    </source>
</evidence>
<evidence type="ECO:0000256" key="5">
    <source>
        <dbReference type="ARBA" id="ARBA00022989"/>
    </source>
</evidence>
<dbReference type="GO" id="GO:0016020">
    <property type="term" value="C:membrane"/>
    <property type="evidence" value="ECO:0007669"/>
    <property type="project" value="UniProtKB-SubCell"/>
</dbReference>
<keyword evidence="2" id="KW-0813">Transport</keyword>
<dbReference type="KEGG" id="aaco:K1I37_12105"/>
<protein>
    <submittedName>
        <fullName evidence="8">Amino acid permease</fullName>
    </submittedName>
</protein>